<accession>A0A834CA73</accession>
<name>A0A834CA73_ORYME</name>
<dbReference type="Proteomes" id="UP000646548">
    <property type="component" value="Unassembled WGS sequence"/>
</dbReference>
<proteinExistence type="predicted"/>
<feature type="signal peptide" evidence="2">
    <location>
        <begin position="1"/>
        <end position="20"/>
    </location>
</feature>
<sequence>MGFSVWVCVLCLQASLLSQALDCSGASRGELCVRGQTTNRQQDDPSEQRALPFTDGLVSLRRKRQLERRGPTHLSHLSLPGAVSVRGFPKTLIQADRSRRHLTQAAKKKSKRKTRPGTFSLLSNDKTSAPLQVVRVRRQVKLDPLKRGKTGSYRSFLCLGRSPD</sequence>
<dbReference type="AlphaFoldDB" id="A0A834CA73"/>
<organism evidence="3 4">
    <name type="scientific">Oryzias melastigma</name>
    <name type="common">Marine medaka</name>
    <dbReference type="NCBI Taxonomy" id="30732"/>
    <lineage>
        <taxon>Eukaryota</taxon>
        <taxon>Metazoa</taxon>
        <taxon>Chordata</taxon>
        <taxon>Craniata</taxon>
        <taxon>Vertebrata</taxon>
        <taxon>Euteleostomi</taxon>
        <taxon>Actinopterygii</taxon>
        <taxon>Neopterygii</taxon>
        <taxon>Teleostei</taxon>
        <taxon>Neoteleostei</taxon>
        <taxon>Acanthomorphata</taxon>
        <taxon>Ovalentaria</taxon>
        <taxon>Atherinomorphae</taxon>
        <taxon>Beloniformes</taxon>
        <taxon>Adrianichthyidae</taxon>
        <taxon>Oryziinae</taxon>
        <taxon>Oryzias</taxon>
    </lineage>
</organism>
<feature type="region of interest" description="Disordered" evidence="1">
    <location>
        <begin position="98"/>
        <end position="124"/>
    </location>
</feature>
<gene>
    <name evidence="3" type="ORF">FQA47_014778</name>
</gene>
<keyword evidence="2" id="KW-0732">Signal</keyword>
<evidence type="ECO:0000256" key="2">
    <source>
        <dbReference type="SAM" id="SignalP"/>
    </source>
</evidence>
<comment type="caution">
    <text evidence="3">The sequence shown here is derived from an EMBL/GenBank/DDBJ whole genome shotgun (WGS) entry which is preliminary data.</text>
</comment>
<evidence type="ECO:0000313" key="3">
    <source>
        <dbReference type="EMBL" id="KAF6722846.1"/>
    </source>
</evidence>
<feature type="chain" id="PRO_5032586578" evidence="2">
    <location>
        <begin position="21"/>
        <end position="164"/>
    </location>
</feature>
<feature type="compositionally biased region" description="Basic residues" evidence="1">
    <location>
        <begin position="98"/>
        <end position="115"/>
    </location>
</feature>
<evidence type="ECO:0000256" key="1">
    <source>
        <dbReference type="SAM" id="MobiDB-lite"/>
    </source>
</evidence>
<reference evidence="3" key="1">
    <citation type="journal article" name="BMC Genomics">
        <title>Long-read sequencing and de novo genome assembly of marine medaka (Oryzias melastigma).</title>
        <authorList>
            <person name="Liang P."/>
            <person name="Saqib H.S.A."/>
            <person name="Ni X."/>
            <person name="Shen Y."/>
        </authorList>
    </citation>
    <scope>NUCLEOTIDE SEQUENCE</scope>
    <source>
        <strain evidence="3">Bigg-433</strain>
    </source>
</reference>
<dbReference type="EMBL" id="WKFB01000445">
    <property type="protein sequence ID" value="KAF6722846.1"/>
    <property type="molecule type" value="Genomic_DNA"/>
</dbReference>
<protein>
    <submittedName>
        <fullName evidence="3">Uncharacterized protein</fullName>
    </submittedName>
</protein>
<evidence type="ECO:0000313" key="4">
    <source>
        <dbReference type="Proteomes" id="UP000646548"/>
    </source>
</evidence>